<comment type="similarity">
    <text evidence="2 7">Belongs to the pseudouridine synthase RluA family.</text>
</comment>
<gene>
    <name evidence="9" type="primary">rluD1</name>
    <name evidence="9" type="ORF">COEU31_01730</name>
</gene>
<dbReference type="Gene3D" id="3.10.290.10">
    <property type="entry name" value="RNA-binding S4 domain"/>
    <property type="match status" value="1"/>
</dbReference>
<dbReference type="CDD" id="cd02869">
    <property type="entry name" value="PseudoU_synth_RluA_like"/>
    <property type="match status" value="1"/>
</dbReference>
<feature type="domain" description="RNA-binding S4" evidence="8">
    <location>
        <begin position="15"/>
        <end position="79"/>
    </location>
</feature>
<dbReference type="AlphaFoldDB" id="A0AAI9K192"/>
<evidence type="ECO:0000256" key="5">
    <source>
        <dbReference type="PIRSR" id="PIRSR606225-1"/>
    </source>
</evidence>
<dbReference type="EC" id="5.4.99.-" evidence="7"/>
<dbReference type="SUPFAM" id="SSF55120">
    <property type="entry name" value="Pseudouridine synthase"/>
    <property type="match status" value="1"/>
</dbReference>
<evidence type="ECO:0000259" key="8">
    <source>
        <dbReference type="SMART" id="SM00363"/>
    </source>
</evidence>
<dbReference type="PANTHER" id="PTHR21600">
    <property type="entry name" value="MITOCHONDRIAL RNA PSEUDOURIDINE SYNTHASE"/>
    <property type="match status" value="1"/>
</dbReference>
<comment type="caution">
    <text evidence="9">The sequence shown here is derived from an EMBL/GenBank/DDBJ whole genome shotgun (WGS) entry which is preliminary data.</text>
</comment>
<dbReference type="InterPro" id="IPR006224">
    <property type="entry name" value="PsdUridine_synth_RluA-like_CS"/>
</dbReference>
<dbReference type="FunFam" id="3.30.2350.10:FF:000006">
    <property type="entry name" value="Pseudouridine synthase"/>
    <property type="match status" value="1"/>
</dbReference>
<evidence type="ECO:0000256" key="6">
    <source>
        <dbReference type="PROSITE-ProRule" id="PRU00182"/>
    </source>
</evidence>
<dbReference type="Pfam" id="PF00849">
    <property type="entry name" value="PseudoU_synth_2"/>
    <property type="match status" value="1"/>
</dbReference>
<evidence type="ECO:0000313" key="9">
    <source>
        <dbReference type="EMBL" id="GFO93127.1"/>
    </source>
</evidence>
<dbReference type="SMART" id="SM00363">
    <property type="entry name" value="S4"/>
    <property type="match status" value="1"/>
</dbReference>
<evidence type="ECO:0000313" key="10">
    <source>
        <dbReference type="Proteomes" id="UP000660047"/>
    </source>
</evidence>
<dbReference type="GO" id="GO:0003723">
    <property type="term" value="F:RNA binding"/>
    <property type="evidence" value="ECO:0007669"/>
    <property type="project" value="UniProtKB-KW"/>
</dbReference>
<organism evidence="9 10">
    <name type="scientific">Coprococcus eutactus</name>
    <dbReference type="NCBI Taxonomy" id="33043"/>
    <lineage>
        <taxon>Bacteria</taxon>
        <taxon>Bacillati</taxon>
        <taxon>Bacillota</taxon>
        <taxon>Clostridia</taxon>
        <taxon>Lachnospirales</taxon>
        <taxon>Lachnospiraceae</taxon>
        <taxon>Coprococcus</taxon>
    </lineage>
</organism>
<dbReference type="Gene3D" id="3.30.2350.10">
    <property type="entry name" value="Pseudouridine synthase"/>
    <property type="match status" value="1"/>
</dbReference>
<dbReference type="InterPro" id="IPR006225">
    <property type="entry name" value="PsdUridine_synth_RluC/D"/>
</dbReference>
<keyword evidence="4 7" id="KW-0413">Isomerase</keyword>
<comment type="function">
    <text evidence="7">Responsible for synthesis of pseudouridine from uracil.</text>
</comment>
<protein>
    <recommendedName>
        <fullName evidence="7">Pseudouridine synthase</fullName>
        <ecNumber evidence="7">5.4.99.-</ecNumber>
    </recommendedName>
</protein>
<dbReference type="InterPro" id="IPR036986">
    <property type="entry name" value="S4_RNA-bd_sf"/>
</dbReference>
<evidence type="ECO:0000256" key="1">
    <source>
        <dbReference type="ARBA" id="ARBA00000073"/>
    </source>
</evidence>
<dbReference type="InterPro" id="IPR006145">
    <property type="entry name" value="PsdUridine_synth_RsuA/RluA"/>
</dbReference>
<dbReference type="Proteomes" id="UP000660047">
    <property type="component" value="Unassembled WGS sequence"/>
</dbReference>
<name>A0AAI9K192_9FIRM</name>
<dbReference type="GO" id="GO:0000455">
    <property type="term" value="P:enzyme-directed rRNA pseudouridine synthesis"/>
    <property type="evidence" value="ECO:0007669"/>
    <property type="project" value="UniProtKB-ARBA"/>
</dbReference>
<evidence type="ECO:0000256" key="4">
    <source>
        <dbReference type="ARBA" id="ARBA00023235"/>
    </source>
</evidence>
<dbReference type="RefSeq" id="WP_022216467.1">
    <property type="nucleotide sequence ID" value="NZ_BLYL01000001.1"/>
</dbReference>
<evidence type="ECO:0000256" key="7">
    <source>
        <dbReference type="RuleBase" id="RU362028"/>
    </source>
</evidence>
<dbReference type="PROSITE" id="PS01129">
    <property type="entry name" value="PSI_RLU"/>
    <property type="match status" value="1"/>
</dbReference>
<reference evidence="9" key="1">
    <citation type="submission" date="2020-06" db="EMBL/GenBank/DDBJ databases">
        <title>Characterization of fructooligosaccharide metabolism and fructooligosaccharide-degrading enzymes in human commensal butyrate producers.</title>
        <authorList>
            <person name="Tanno H."/>
            <person name="Fujii T."/>
            <person name="Hirano K."/>
            <person name="Maeno S."/>
            <person name="Tonozuka T."/>
            <person name="Sakamoto M."/>
            <person name="Ohkuma M."/>
            <person name="Tochio T."/>
            <person name="Endo A."/>
        </authorList>
    </citation>
    <scope>NUCLEOTIDE SEQUENCE</scope>
    <source>
        <strain evidence="9">JCM 31265</strain>
    </source>
</reference>
<dbReference type="CDD" id="cd00165">
    <property type="entry name" value="S4"/>
    <property type="match status" value="1"/>
</dbReference>
<dbReference type="GO" id="GO:0120159">
    <property type="term" value="F:rRNA pseudouridine synthase activity"/>
    <property type="evidence" value="ECO:0007669"/>
    <property type="project" value="UniProtKB-ARBA"/>
</dbReference>
<sequence>MEEYNIEASGDWAGKRIDKVLSGYFSDYSRSFIKKLFDDGYIQVNGKASKPSYSVRTGDIFDISVPDPVSIDIEPENIPLDIIYEDDDVILVNKPKGMVVHPAPGHYSGTLVNGLMYHFKDSLSGINGEFRPGIVHRIDMDTTGVLVVCKNDNAHRSLSEQLHEHSITRKYYAIVHGNIAQDDGTVDAPIGRSPKDRKKMAINTRNGRHAVTHYRVLERFGGKYTFIECQLETGRTHQIRVHMASIGHPILGDEVYGPKKCPFKLQGQTLHAGILGFEHPSTGEYVEFKADLPEYFEDLIKKLKLLN</sequence>
<dbReference type="InterPro" id="IPR002942">
    <property type="entry name" value="S4_RNA-bd"/>
</dbReference>
<dbReference type="PROSITE" id="PS50889">
    <property type="entry name" value="S4"/>
    <property type="match status" value="1"/>
</dbReference>
<dbReference type="SUPFAM" id="SSF55174">
    <property type="entry name" value="Alpha-L RNA-binding motif"/>
    <property type="match status" value="1"/>
</dbReference>
<keyword evidence="3 6" id="KW-0694">RNA-binding</keyword>
<feature type="active site" evidence="5">
    <location>
        <position position="139"/>
    </location>
</feature>
<dbReference type="InterPro" id="IPR020103">
    <property type="entry name" value="PsdUridine_synth_cat_dom_sf"/>
</dbReference>
<accession>A0AAI9K192</accession>
<evidence type="ECO:0000256" key="2">
    <source>
        <dbReference type="ARBA" id="ARBA00010876"/>
    </source>
</evidence>
<dbReference type="Pfam" id="PF01479">
    <property type="entry name" value="S4"/>
    <property type="match status" value="1"/>
</dbReference>
<dbReference type="NCBIfam" id="TIGR00005">
    <property type="entry name" value="rluA_subfam"/>
    <property type="match status" value="1"/>
</dbReference>
<evidence type="ECO:0000256" key="3">
    <source>
        <dbReference type="ARBA" id="ARBA00022884"/>
    </source>
</evidence>
<dbReference type="PANTHER" id="PTHR21600:SF44">
    <property type="entry name" value="RIBOSOMAL LARGE SUBUNIT PSEUDOURIDINE SYNTHASE D"/>
    <property type="match status" value="1"/>
</dbReference>
<dbReference type="EMBL" id="BLYL01000001">
    <property type="protein sequence ID" value="GFO93127.1"/>
    <property type="molecule type" value="Genomic_DNA"/>
</dbReference>
<proteinExistence type="inferred from homology"/>
<dbReference type="InterPro" id="IPR050188">
    <property type="entry name" value="RluA_PseudoU_synthase"/>
</dbReference>
<comment type="catalytic activity">
    <reaction evidence="1 7">
        <text>a uridine in RNA = a pseudouridine in RNA</text>
        <dbReference type="Rhea" id="RHEA:48348"/>
        <dbReference type="Rhea" id="RHEA-COMP:12068"/>
        <dbReference type="Rhea" id="RHEA-COMP:12069"/>
        <dbReference type="ChEBI" id="CHEBI:65314"/>
        <dbReference type="ChEBI" id="CHEBI:65315"/>
    </reaction>
</comment>